<proteinExistence type="predicted"/>
<protein>
    <submittedName>
        <fullName evidence="2">Uncharacterized protein</fullName>
    </submittedName>
</protein>
<accession>A0ABD0K4B7</accession>
<comment type="caution">
    <text evidence="2">The sequence shown here is derived from an EMBL/GenBank/DDBJ whole genome shotgun (WGS) entry which is preliminary data.</text>
</comment>
<feature type="region of interest" description="Disordered" evidence="1">
    <location>
        <begin position="1"/>
        <end position="35"/>
    </location>
</feature>
<gene>
    <name evidence="2" type="ORF">BaRGS_00026810</name>
</gene>
<evidence type="ECO:0000313" key="2">
    <source>
        <dbReference type="EMBL" id="KAK7481902.1"/>
    </source>
</evidence>
<feature type="non-terminal residue" evidence="2">
    <location>
        <position position="67"/>
    </location>
</feature>
<name>A0ABD0K4B7_9CAEN</name>
<sequence>MRSGTSRARRRRPKVGRKSVTTPLAKAQKVHRLDKTRDGELASLLEGSAGVLTPLRVLGDTETKSRE</sequence>
<dbReference type="Proteomes" id="UP001519460">
    <property type="component" value="Unassembled WGS sequence"/>
</dbReference>
<reference evidence="2 3" key="1">
    <citation type="journal article" date="2023" name="Sci. Data">
        <title>Genome assembly of the Korean intertidal mud-creeper Batillaria attramentaria.</title>
        <authorList>
            <person name="Patra A.K."/>
            <person name="Ho P.T."/>
            <person name="Jun S."/>
            <person name="Lee S.J."/>
            <person name="Kim Y."/>
            <person name="Won Y.J."/>
        </authorList>
    </citation>
    <scope>NUCLEOTIDE SEQUENCE [LARGE SCALE GENOMIC DNA]</scope>
    <source>
        <strain evidence="2">Wonlab-2016</strain>
    </source>
</reference>
<dbReference type="EMBL" id="JACVVK020000254">
    <property type="protein sequence ID" value="KAK7481902.1"/>
    <property type="molecule type" value="Genomic_DNA"/>
</dbReference>
<dbReference type="AlphaFoldDB" id="A0ABD0K4B7"/>
<evidence type="ECO:0000313" key="3">
    <source>
        <dbReference type="Proteomes" id="UP001519460"/>
    </source>
</evidence>
<keyword evidence="3" id="KW-1185">Reference proteome</keyword>
<evidence type="ECO:0000256" key="1">
    <source>
        <dbReference type="SAM" id="MobiDB-lite"/>
    </source>
</evidence>
<organism evidence="2 3">
    <name type="scientific">Batillaria attramentaria</name>
    <dbReference type="NCBI Taxonomy" id="370345"/>
    <lineage>
        <taxon>Eukaryota</taxon>
        <taxon>Metazoa</taxon>
        <taxon>Spiralia</taxon>
        <taxon>Lophotrochozoa</taxon>
        <taxon>Mollusca</taxon>
        <taxon>Gastropoda</taxon>
        <taxon>Caenogastropoda</taxon>
        <taxon>Sorbeoconcha</taxon>
        <taxon>Cerithioidea</taxon>
        <taxon>Batillariidae</taxon>
        <taxon>Batillaria</taxon>
    </lineage>
</organism>
<feature type="compositionally biased region" description="Basic residues" evidence="1">
    <location>
        <begin position="7"/>
        <end position="17"/>
    </location>
</feature>